<proteinExistence type="predicted"/>
<keyword evidence="2" id="KW-0472">Membrane</keyword>
<organism evidence="3 4">
    <name type="scientific">Nocardia xishanensis</name>
    <dbReference type="NCBI Taxonomy" id="238964"/>
    <lineage>
        <taxon>Bacteria</taxon>
        <taxon>Bacillati</taxon>
        <taxon>Actinomycetota</taxon>
        <taxon>Actinomycetes</taxon>
        <taxon>Mycobacteriales</taxon>
        <taxon>Nocardiaceae</taxon>
        <taxon>Nocardia</taxon>
    </lineage>
</organism>
<protein>
    <recommendedName>
        <fullName evidence="5">Integral membrane protein</fullName>
    </recommendedName>
</protein>
<evidence type="ECO:0000256" key="2">
    <source>
        <dbReference type="SAM" id="Phobius"/>
    </source>
</evidence>
<comment type="caution">
    <text evidence="3">The sequence shown here is derived from an EMBL/GenBank/DDBJ whole genome shotgun (WGS) entry which is preliminary data.</text>
</comment>
<sequence>MSDPMPPQTHTQPTDGRQVDGLPQPGGGAAKTAAVLSLCFGIFMLGALILGVADAVTAISNDEAQFHPIGLVAVTVGAAMSSLGIYGGVQLFRRTKIGQRLVIAYSILFFAMTIWICIDQKMFNPLLPGWPVLIFLLAVNGTTFRWVEYESPRRPN</sequence>
<name>A0ABW7XBW3_9NOCA</name>
<evidence type="ECO:0000313" key="3">
    <source>
        <dbReference type="EMBL" id="MFI2478615.1"/>
    </source>
</evidence>
<keyword evidence="2" id="KW-1133">Transmembrane helix</keyword>
<feature type="region of interest" description="Disordered" evidence="1">
    <location>
        <begin position="1"/>
        <end position="23"/>
    </location>
</feature>
<feature type="transmembrane region" description="Helical" evidence="2">
    <location>
        <begin position="65"/>
        <end position="89"/>
    </location>
</feature>
<reference evidence="3 4" key="1">
    <citation type="submission" date="2024-10" db="EMBL/GenBank/DDBJ databases">
        <title>The Natural Products Discovery Center: Release of the First 8490 Sequenced Strains for Exploring Actinobacteria Biosynthetic Diversity.</title>
        <authorList>
            <person name="Kalkreuter E."/>
            <person name="Kautsar S.A."/>
            <person name="Yang D."/>
            <person name="Bader C.D."/>
            <person name="Teijaro C.N."/>
            <person name="Fluegel L."/>
            <person name="Davis C.M."/>
            <person name="Simpson J.R."/>
            <person name="Lauterbach L."/>
            <person name="Steele A.D."/>
            <person name="Gui C."/>
            <person name="Meng S."/>
            <person name="Li G."/>
            <person name="Viehrig K."/>
            <person name="Ye F."/>
            <person name="Su P."/>
            <person name="Kiefer A.F."/>
            <person name="Nichols A."/>
            <person name="Cepeda A.J."/>
            <person name="Yan W."/>
            <person name="Fan B."/>
            <person name="Jiang Y."/>
            <person name="Adhikari A."/>
            <person name="Zheng C.-J."/>
            <person name="Schuster L."/>
            <person name="Cowan T.M."/>
            <person name="Smanski M.J."/>
            <person name="Chevrette M.G."/>
            <person name="De Carvalho L.P.S."/>
            <person name="Shen B."/>
        </authorList>
    </citation>
    <scope>NUCLEOTIDE SEQUENCE [LARGE SCALE GENOMIC DNA]</scope>
    <source>
        <strain evidence="3 4">NPDC019275</strain>
    </source>
</reference>
<evidence type="ECO:0008006" key="5">
    <source>
        <dbReference type="Google" id="ProtNLM"/>
    </source>
</evidence>
<feature type="transmembrane region" description="Helical" evidence="2">
    <location>
        <begin position="33"/>
        <end position="53"/>
    </location>
</feature>
<dbReference type="RefSeq" id="WP_397096198.1">
    <property type="nucleotide sequence ID" value="NZ_JBIRYO010000045.1"/>
</dbReference>
<feature type="transmembrane region" description="Helical" evidence="2">
    <location>
        <begin position="101"/>
        <end position="118"/>
    </location>
</feature>
<dbReference type="EMBL" id="JBIRYO010000045">
    <property type="protein sequence ID" value="MFI2478615.1"/>
    <property type="molecule type" value="Genomic_DNA"/>
</dbReference>
<dbReference type="Proteomes" id="UP001611415">
    <property type="component" value="Unassembled WGS sequence"/>
</dbReference>
<keyword evidence="4" id="KW-1185">Reference proteome</keyword>
<gene>
    <name evidence="3" type="ORF">ACH49W_35120</name>
</gene>
<accession>A0ABW7XBW3</accession>
<evidence type="ECO:0000256" key="1">
    <source>
        <dbReference type="SAM" id="MobiDB-lite"/>
    </source>
</evidence>
<feature type="transmembrane region" description="Helical" evidence="2">
    <location>
        <begin position="130"/>
        <end position="147"/>
    </location>
</feature>
<evidence type="ECO:0000313" key="4">
    <source>
        <dbReference type="Proteomes" id="UP001611415"/>
    </source>
</evidence>
<keyword evidence="2" id="KW-0812">Transmembrane</keyword>